<reference evidence="1" key="1">
    <citation type="submission" date="2014-11" db="EMBL/GenBank/DDBJ databases">
        <authorList>
            <person name="Amaro Gonzalez C."/>
        </authorList>
    </citation>
    <scope>NUCLEOTIDE SEQUENCE</scope>
</reference>
<dbReference type="EMBL" id="GBXM01013600">
    <property type="protein sequence ID" value="JAH94977.1"/>
    <property type="molecule type" value="Transcribed_RNA"/>
</dbReference>
<protein>
    <submittedName>
        <fullName evidence="1">Uncharacterized protein</fullName>
    </submittedName>
</protein>
<accession>A0A0E9WWZ0</accession>
<evidence type="ECO:0000313" key="1">
    <source>
        <dbReference type="EMBL" id="JAH94977.1"/>
    </source>
</evidence>
<dbReference type="AlphaFoldDB" id="A0A0E9WWZ0"/>
<name>A0A0E9WWZ0_ANGAN</name>
<reference evidence="1" key="2">
    <citation type="journal article" date="2015" name="Fish Shellfish Immunol.">
        <title>Early steps in the European eel (Anguilla anguilla)-Vibrio vulnificus interaction in the gills: Role of the RtxA13 toxin.</title>
        <authorList>
            <person name="Callol A."/>
            <person name="Pajuelo D."/>
            <person name="Ebbesson L."/>
            <person name="Teles M."/>
            <person name="MacKenzie S."/>
            <person name="Amaro C."/>
        </authorList>
    </citation>
    <scope>NUCLEOTIDE SEQUENCE</scope>
</reference>
<proteinExistence type="predicted"/>
<organism evidence="1">
    <name type="scientific">Anguilla anguilla</name>
    <name type="common">European freshwater eel</name>
    <name type="synonym">Muraena anguilla</name>
    <dbReference type="NCBI Taxonomy" id="7936"/>
    <lineage>
        <taxon>Eukaryota</taxon>
        <taxon>Metazoa</taxon>
        <taxon>Chordata</taxon>
        <taxon>Craniata</taxon>
        <taxon>Vertebrata</taxon>
        <taxon>Euteleostomi</taxon>
        <taxon>Actinopterygii</taxon>
        <taxon>Neopterygii</taxon>
        <taxon>Teleostei</taxon>
        <taxon>Anguilliformes</taxon>
        <taxon>Anguillidae</taxon>
        <taxon>Anguilla</taxon>
    </lineage>
</organism>
<sequence length="60" mass="6460">MSLIGRFSCASFSFLRKTVVGDPTDLAVFFAKLRALAVGRAKTLTPKGTVKILYPPRSAS</sequence>